<dbReference type="RefSeq" id="WP_320755382.1">
    <property type="nucleotide sequence ID" value="NZ_JAWNGA010000011.1"/>
</dbReference>
<organism evidence="1 2">
    <name type="scientific">Actinotignum urinale</name>
    <dbReference type="NCBI Taxonomy" id="190146"/>
    <lineage>
        <taxon>Bacteria</taxon>
        <taxon>Bacillati</taxon>
        <taxon>Actinomycetota</taxon>
        <taxon>Actinomycetes</taxon>
        <taxon>Actinomycetales</taxon>
        <taxon>Actinomycetaceae</taxon>
        <taxon>Actinotignum</taxon>
    </lineage>
</organism>
<proteinExistence type="predicted"/>
<gene>
    <name evidence="1" type="ORF">R6G86_06710</name>
</gene>
<evidence type="ECO:0000313" key="2">
    <source>
        <dbReference type="Proteomes" id="UP001275049"/>
    </source>
</evidence>
<keyword evidence="2" id="KW-1185">Reference proteome</keyword>
<name>A0ABU5G881_9ACTO</name>
<accession>A0ABU5G881</accession>
<sequence length="63" mass="7093">MISELHLELVELLQAGVDLEDLEATYRQACQRGAHLTAECIERYPEDYLKIVAAWFEDAAVAA</sequence>
<dbReference type="EMBL" id="JAWNGA010000011">
    <property type="protein sequence ID" value="MDY5133426.1"/>
    <property type="molecule type" value="Genomic_DNA"/>
</dbReference>
<evidence type="ECO:0000313" key="1">
    <source>
        <dbReference type="EMBL" id="MDY5133426.1"/>
    </source>
</evidence>
<comment type="caution">
    <text evidence="1">The sequence shown here is derived from an EMBL/GenBank/DDBJ whole genome shotgun (WGS) entry which is preliminary data.</text>
</comment>
<dbReference type="Proteomes" id="UP001275049">
    <property type="component" value="Unassembled WGS sequence"/>
</dbReference>
<reference evidence="1 2" key="1">
    <citation type="submission" date="2023-10" db="EMBL/GenBank/DDBJ databases">
        <title>Whole Genome based description of the genera Actinobaculum and Actinotignum reveals a complex phylogenetic relationship within the species included in the genus Actinotignum.</title>
        <authorList>
            <person name="Jensen C.S."/>
            <person name="Dargis R."/>
            <person name="Kemp M."/>
            <person name="Christensen J.J."/>
        </authorList>
    </citation>
    <scope>NUCLEOTIDE SEQUENCE [LARGE SCALE GENOMIC DNA]</scope>
    <source>
        <strain evidence="1 2">SLA_B974</strain>
    </source>
</reference>
<protein>
    <submittedName>
        <fullName evidence="1">Uncharacterized protein</fullName>
    </submittedName>
</protein>